<dbReference type="Proteomes" id="UP000233778">
    <property type="component" value="Chromosome"/>
</dbReference>
<dbReference type="EMBL" id="CP025085">
    <property type="protein sequence ID" value="AUH01845.1"/>
    <property type="molecule type" value="Genomic_DNA"/>
</dbReference>
<reference evidence="3 4" key="1">
    <citation type="journal article" date="2013" name="Genome Announc.">
        <title>Draft genome sequence of Serratia sp. strain ATCC 39006, a model bacterium for analysis of the biosynthesis and regulation of prodigiosin, a carbapenem, and gas vesicles.</title>
        <authorList>
            <person name="Fineran P.C."/>
            <person name="Iglesias Cans M.C."/>
            <person name="Ramsay J.P."/>
            <person name="Wilf N.M."/>
            <person name="Cossyleon D."/>
            <person name="McNeil M.B."/>
            <person name="Williamson N.R."/>
            <person name="Monson R.E."/>
            <person name="Becher S.A."/>
            <person name="Stanton J.A."/>
            <person name="Brugger K."/>
            <person name="Brown S.D."/>
            <person name="Salmond G.P."/>
        </authorList>
    </citation>
    <scope>NUCLEOTIDE SEQUENCE [LARGE SCALE GENOMIC DNA]</scope>
    <source>
        <strain evidence="3">ATCC 39006</strain>
        <strain evidence="4">ATCC 39006 / SC 11482</strain>
    </source>
</reference>
<dbReference type="OrthoDB" id="6607011at2"/>
<dbReference type="PROSITE" id="PS51257">
    <property type="entry name" value="PROKAR_LIPOPROTEIN"/>
    <property type="match status" value="1"/>
</dbReference>
<gene>
    <name evidence="2" type="ORF">CWC46_19790</name>
    <name evidence="3" type="ORF">Ser39006_019790</name>
</gene>
<dbReference type="AlphaFoldDB" id="A0A2I5TBA2"/>
<evidence type="ECO:0000313" key="3">
    <source>
        <dbReference type="EMBL" id="AUH06168.1"/>
    </source>
</evidence>
<feature type="signal peptide" evidence="1">
    <location>
        <begin position="1"/>
        <end position="21"/>
    </location>
</feature>
<evidence type="ECO:0000313" key="2">
    <source>
        <dbReference type="EMBL" id="AUH01845.1"/>
    </source>
</evidence>
<evidence type="ECO:0000313" key="4">
    <source>
        <dbReference type="Proteomes" id="UP000017700"/>
    </source>
</evidence>
<keyword evidence="4" id="KW-1185">Reference proteome</keyword>
<feature type="chain" id="PRO_5036318115" description="DUF4019 domain-containing protein" evidence="1">
    <location>
        <begin position="22"/>
        <end position="181"/>
    </location>
</feature>
<organism evidence="3 4">
    <name type="scientific">Serratia sp. (strain ATCC 39006)</name>
    <name type="common">Prodigiosinella confusarubida</name>
    <dbReference type="NCBI Taxonomy" id="104623"/>
    <lineage>
        <taxon>Bacteria</taxon>
        <taxon>Pseudomonadati</taxon>
        <taxon>Pseudomonadota</taxon>
        <taxon>Gammaproteobacteria</taxon>
        <taxon>Enterobacterales</taxon>
        <taxon>Pectobacteriaceae</taxon>
        <taxon>Prodigiosinella</taxon>
    </lineage>
</organism>
<dbReference type="EMBL" id="CP025084">
    <property type="protein sequence ID" value="AUH06168.1"/>
    <property type="molecule type" value="Genomic_DNA"/>
</dbReference>
<evidence type="ECO:0008006" key="6">
    <source>
        <dbReference type="Google" id="ProtNLM"/>
    </source>
</evidence>
<keyword evidence="1" id="KW-0732">Signal</keyword>
<sequence length="181" mass="19535">MTTSKQHCVPVTLLVMAIVLGATGCSNSDLGTLTRQISEFGSSFSPSTALSNNGKSPEWGEVSKTLTVHADVDTAAARLKRYYRFTSDDEITAAKNSGKGNSGWVASAMAEGTDWSAQPGSYYRMSRIWGKADHLTLEVSREGSNSQVAATYRSADPSHLKEAWTKKLWTQIGPVAEGEIR</sequence>
<reference evidence="2 5" key="3">
    <citation type="submission" date="2017-11" db="EMBL/GenBank/DDBJ databases">
        <title>Complete genome sequence of Serratia sp. ATCC 39006 LacA.</title>
        <authorList>
            <person name="Hampton H.G."/>
            <person name="Jackson S.A."/>
            <person name="Jauregui R."/>
            <person name="Poulter G.T.M."/>
            <person name="Salmond G.P.C."/>
            <person name="Fineran P.C."/>
        </authorList>
    </citation>
    <scope>NUCLEOTIDE SEQUENCE [LARGE SCALE GENOMIC DNA]</scope>
    <source>
        <strain evidence="2 5">ATCC 39006</strain>
    </source>
</reference>
<proteinExistence type="predicted"/>
<dbReference type="KEGG" id="sera:Ser39006_019790"/>
<reference evidence="3" key="2">
    <citation type="submission" date="2013-09" db="EMBL/GenBank/DDBJ databases">
        <authorList>
            <person name="Wang G."/>
            <person name="Yang Y."/>
            <person name="Su Y."/>
        </authorList>
    </citation>
    <scope>NUCLEOTIDE SEQUENCE</scope>
    <source>
        <strain evidence="3">ATCC 39006</strain>
    </source>
</reference>
<evidence type="ECO:0000256" key="1">
    <source>
        <dbReference type="SAM" id="SignalP"/>
    </source>
</evidence>
<dbReference type="Proteomes" id="UP000017700">
    <property type="component" value="Chromosome"/>
</dbReference>
<reference evidence="3" key="4">
    <citation type="submission" date="2017-11" db="EMBL/GenBank/DDBJ databases">
        <title>Complete genome sequence of Serratia sp. ATCC 39006.</title>
        <authorList>
            <person name="Hampton H.G."/>
            <person name="Jackson S.A."/>
            <person name="Jauregui R."/>
            <person name="Poulter G.T.M."/>
            <person name="Salmond G.P.C."/>
            <person name="Fineran P.C."/>
        </authorList>
    </citation>
    <scope>NUCLEOTIDE SEQUENCE</scope>
    <source>
        <strain evidence="3">ATCC 39006</strain>
    </source>
</reference>
<dbReference type="RefSeq" id="WP_021014813.1">
    <property type="nucleotide sequence ID" value="NZ_CP025084.1"/>
</dbReference>
<dbReference type="KEGG" id="serq:CWC46_19790"/>
<name>A0A2I5TBA2_SERS3</name>
<accession>A0A2I5TBA2</accession>
<protein>
    <recommendedName>
        <fullName evidence="6">DUF4019 domain-containing protein</fullName>
    </recommendedName>
</protein>
<dbReference type="STRING" id="104623.Ser39006_01545"/>
<evidence type="ECO:0000313" key="5">
    <source>
        <dbReference type="Proteomes" id="UP000233778"/>
    </source>
</evidence>